<accession>A0AC61R113</accession>
<comment type="caution">
    <text evidence="1">The sequence shown here is derived from an EMBL/GenBank/DDBJ whole genome shotgun (WGS) entry which is preliminary data.</text>
</comment>
<organism evidence="1 2">
    <name type="scientific">Hominisplanchenecus murintestinalis</name>
    <dbReference type="NCBI Taxonomy" id="2941517"/>
    <lineage>
        <taxon>Bacteria</taxon>
        <taxon>Bacillati</taxon>
        <taxon>Bacillota</taxon>
        <taxon>Clostridia</taxon>
        <taxon>Lachnospirales</taxon>
        <taxon>Lachnospiraceae</taxon>
        <taxon>Hominisplanchenecus</taxon>
    </lineage>
</organism>
<reference evidence="1" key="1">
    <citation type="submission" date="2019-04" db="EMBL/GenBank/DDBJ databases">
        <title>Microbes associate with the intestines of laboratory mice.</title>
        <authorList>
            <person name="Navarre W."/>
            <person name="Wong E."/>
            <person name="Huang K."/>
            <person name="Tropini C."/>
            <person name="Ng K."/>
            <person name="Yu B."/>
        </authorList>
    </citation>
    <scope>NUCLEOTIDE SEQUENCE</scope>
    <source>
        <strain evidence="1">NM72_1-8</strain>
    </source>
</reference>
<evidence type="ECO:0000313" key="1">
    <source>
        <dbReference type="EMBL" id="TGX98544.1"/>
    </source>
</evidence>
<sequence length="221" mass="25659">MGSNYEKQVFAAREIFLKYDQRIMTERFPIKSDEKYLYLKFLGTDYRVCRENGEIEEQKEEGYVPCLDYQVVMALYDILCYPKGRPALSGEWRTLASLQVTHSSPSADKFTAPYGKLFSGKAGALADACKRLGGRRLDVPASADVSWEIPVFSFFPVAFRFWEGDEEFSPVITLLWDKNSLDFMHFETLYYVMNHLLERLKEVIRPIAIPGCYKEDKKHEK</sequence>
<name>A0AC61R113_9FIRM</name>
<evidence type="ECO:0000313" key="2">
    <source>
        <dbReference type="Proteomes" id="UP000307720"/>
    </source>
</evidence>
<proteinExistence type="predicted"/>
<gene>
    <name evidence="1" type="ORF">E5357_08495</name>
</gene>
<dbReference type="EMBL" id="SRZB01000016">
    <property type="protein sequence ID" value="TGX98544.1"/>
    <property type="molecule type" value="Genomic_DNA"/>
</dbReference>
<protein>
    <submittedName>
        <fullName evidence="1">DUF3786 domain-containing protein</fullName>
    </submittedName>
</protein>
<keyword evidence="2" id="KW-1185">Reference proteome</keyword>
<dbReference type="Proteomes" id="UP000307720">
    <property type="component" value="Unassembled WGS sequence"/>
</dbReference>